<dbReference type="AlphaFoldDB" id="A0A975BGS7"/>
<name>A0A975BGS7_9BACT</name>
<dbReference type="KEGG" id="dmm:dnm_014700"/>
<sequence>MNRITQKKDSDEKNMKRRIGRTFEIPFDKMITMNKEVLCLW</sequence>
<reference evidence="1" key="1">
    <citation type="journal article" date="2021" name="Microb. Physiol.">
        <title>Proteogenomic Insights into the Physiology of Marine, Sulfate-Reducing, Filamentous Desulfonema limicola and Desulfonema magnum.</title>
        <authorList>
            <person name="Schnaars V."/>
            <person name="Wohlbrand L."/>
            <person name="Scheve S."/>
            <person name="Hinrichs C."/>
            <person name="Reinhardt R."/>
            <person name="Rabus R."/>
        </authorList>
    </citation>
    <scope>NUCLEOTIDE SEQUENCE</scope>
    <source>
        <strain evidence="1">4be13</strain>
    </source>
</reference>
<dbReference type="Proteomes" id="UP000663722">
    <property type="component" value="Chromosome"/>
</dbReference>
<evidence type="ECO:0000313" key="2">
    <source>
        <dbReference type="Proteomes" id="UP000663722"/>
    </source>
</evidence>
<accession>A0A975BGS7</accession>
<dbReference type="EMBL" id="CP061800">
    <property type="protein sequence ID" value="QTA85459.1"/>
    <property type="molecule type" value="Genomic_DNA"/>
</dbReference>
<protein>
    <submittedName>
        <fullName evidence="1">Uncharacterized protein</fullName>
    </submittedName>
</protein>
<evidence type="ECO:0000313" key="1">
    <source>
        <dbReference type="EMBL" id="QTA85459.1"/>
    </source>
</evidence>
<gene>
    <name evidence="1" type="ORF">dnm_014700</name>
</gene>
<keyword evidence="2" id="KW-1185">Reference proteome</keyword>
<proteinExistence type="predicted"/>
<organism evidence="1 2">
    <name type="scientific">Desulfonema magnum</name>
    <dbReference type="NCBI Taxonomy" id="45655"/>
    <lineage>
        <taxon>Bacteria</taxon>
        <taxon>Pseudomonadati</taxon>
        <taxon>Thermodesulfobacteriota</taxon>
        <taxon>Desulfobacteria</taxon>
        <taxon>Desulfobacterales</taxon>
        <taxon>Desulfococcaceae</taxon>
        <taxon>Desulfonema</taxon>
    </lineage>
</organism>